<gene>
    <name evidence="4" type="ORF">GRG538_LOCUS25434</name>
</gene>
<evidence type="ECO:0000313" key="4">
    <source>
        <dbReference type="EMBL" id="CAF3655487.1"/>
    </source>
</evidence>
<dbReference type="GO" id="GO:0005975">
    <property type="term" value="P:carbohydrate metabolic process"/>
    <property type="evidence" value="ECO:0007669"/>
    <property type="project" value="InterPro"/>
</dbReference>
<dbReference type="AlphaFoldDB" id="A0A818RE28"/>
<reference evidence="4" key="1">
    <citation type="submission" date="2021-02" db="EMBL/GenBank/DDBJ databases">
        <authorList>
            <person name="Nowell W R."/>
        </authorList>
    </citation>
    <scope>NUCLEOTIDE SEQUENCE</scope>
</reference>
<protein>
    <recommendedName>
        <fullName evidence="3">Glycoside hydrolase family 13 N-terminal domain-containing protein</fullName>
    </recommendedName>
</protein>
<dbReference type="Gene3D" id="3.20.20.80">
    <property type="entry name" value="Glycosidases"/>
    <property type="match status" value="3"/>
</dbReference>
<sequence length="400" mass="45793">MPYFNSKNEPITLIVLSMSSQLYLLQLVKSGTEHATCINIATYFNYSPNILLEQTHHIWHVYLPDFEPGQIYAYRIDGRYDPCNGHRFNVNKLLIDPYTRAIIGTLEWDDSLFGYDIHDSSSGKDLKFNTVNSAAFMPKCVVIDSGNFNSGGDIPPNTPFHETIIYELHLKGFTKLNQKIPEEIRGTYAGIAHPKTIEYLKNIGITAVELMPVQHFITDRYLKERDLTNYWGSHTIGFFCIRCPDLAVVYNHTGEGNEFGPSLSFKGIDNKSYYRLTEQDQRYCFDYTGTRNTLNCQLPYILRLIMDSLRYWICMSTVPGKFDLAATLARELHAVDRLSAFFDIIHQDPATAHDVFTLNDLVSYNEKHNEMNGENSLGSESRNRSWNCNVEGPTDDLNIN</sequence>
<feature type="compositionally biased region" description="Polar residues" evidence="2">
    <location>
        <begin position="372"/>
        <end position="388"/>
    </location>
</feature>
<dbReference type="PANTHER" id="PTHR43002">
    <property type="entry name" value="GLYCOGEN DEBRANCHING ENZYME"/>
    <property type="match status" value="1"/>
</dbReference>
<name>A0A818RE28_9BILA</name>
<comment type="similarity">
    <text evidence="1">Belongs to the glycosyl hydrolase 13 family.</text>
</comment>
<dbReference type="EMBL" id="CAJNYT010004344">
    <property type="protein sequence ID" value="CAF3655487.1"/>
    <property type="molecule type" value="Genomic_DNA"/>
</dbReference>
<dbReference type="InterPro" id="IPR014756">
    <property type="entry name" value="Ig_E-set"/>
</dbReference>
<dbReference type="SUPFAM" id="SSF51445">
    <property type="entry name" value="(Trans)glycosidases"/>
    <property type="match status" value="1"/>
</dbReference>
<comment type="caution">
    <text evidence="4">The sequence shown here is derived from an EMBL/GenBank/DDBJ whole genome shotgun (WGS) entry which is preliminary data.</text>
</comment>
<evidence type="ECO:0000313" key="5">
    <source>
        <dbReference type="Proteomes" id="UP000663872"/>
    </source>
</evidence>
<dbReference type="InterPro" id="IPR013783">
    <property type="entry name" value="Ig-like_fold"/>
</dbReference>
<dbReference type="InterPro" id="IPR017853">
    <property type="entry name" value="GH"/>
</dbReference>
<dbReference type="SUPFAM" id="SSF81296">
    <property type="entry name" value="E set domains"/>
    <property type="match status" value="1"/>
</dbReference>
<dbReference type="Gene3D" id="2.60.40.10">
    <property type="entry name" value="Immunoglobulins"/>
    <property type="match status" value="1"/>
</dbReference>
<evidence type="ECO:0000256" key="2">
    <source>
        <dbReference type="SAM" id="MobiDB-lite"/>
    </source>
</evidence>
<dbReference type="InterPro" id="IPR044505">
    <property type="entry name" value="GlgX_Isoamylase_N_E_set"/>
</dbReference>
<feature type="region of interest" description="Disordered" evidence="2">
    <location>
        <begin position="371"/>
        <end position="400"/>
    </location>
</feature>
<proteinExistence type="inferred from homology"/>
<dbReference type="GO" id="GO:0004553">
    <property type="term" value="F:hydrolase activity, hydrolyzing O-glycosyl compounds"/>
    <property type="evidence" value="ECO:0007669"/>
    <property type="project" value="InterPro"/>
</dbReference>
<dbReference type="CDD" id="cd02856">
    <property type="entry name" value="E_set_GDE_Isoamylase_N"/>
    <property type="match status" value="1"/>
</dbReference>
<evidence type="ECO:0000256" key="1">
    <source>
        <dbReference type="ARBA" id="ARBA00008061"/>
    </source>
</evidence>
<dbReference type="InterPro" id="IPR004193">
    <property type="entry name" value="Glyco_hydro_13_N"/>
</dbReference>
<dbReference type="Proteomes" id="UP000663872">
    <property type="component" value="Unassembled WGS sequence"/>
</dbReference>
<dbReference type="Pfam" id="PF02922">
    <property type="entry name" value="CBM_48"/>
    <property type="match status" value="1"/>
</dbReference>
<organism evidence="4 5">
    <name type="scientific">Rotaria socialis</name>
    <dbReference type="NCBI Taxonomy" id="392032"/>
    <lineage>
        <taxon>Eukaryota</taxon>
        <taxon>Metazoa</taxon>
        <taxon>Spiralia</taxon>
        <taxon>Gnathifera</taxon>
        <taxon>Rotifera</taxon>
        <taxon>Eurotatoria</taxon>
        <taxon>Bdelloidea</taxon>
        <taxon>Philodinida</taxon>
        <taxon>Philodinidae</taxon>
        <taxon>Rotaria</taxon>
    </lineage>
</organism>
<evidence type="ECO:0000259" key="3">
    <source>
        <dbReference type="Pfam" id="PF02922"/>
    </source>
</evidence>
<feature type="domain" description="Glycoside hydrolase family 13 N-terminal" evidence="3">
    <location>
        <begin position="34"/>
        <end position="98"/>
    </location>
</feature>
<accession>A0A818RE28</accession>